<evidence type="ECO:0000256" key="8">
    <source>
        <dbReference type="SAM" id="SignalP"/>
    </source>
</evidence>
<dbReference type="CDD" id="cd04077">
    <property type="entry name" value="Peptidases_S8_PCSK9_ProteinaseK_like"/>
    <property type="match status" value="1"/>
</dbReference>
<dbReference type="PROSITE" id="PS00138">
    <property type="entry name" value="SUBTILASE_SER"/>
    <property type="match status" value="1"/>
</dbReference>
<sequence length="546" mass="59046">MKATFLSIVFLVLAVIVSATHNQTTSTQHHKNSTAIAITKAKSQNYIIQIRRESKLEEFIHKVEDFFENLLEEIADGLGELISRDEDGMKNKFQVHDSYDIGGIFKAVGVKVADDRYLDRMSGLADVTSIIPDDEIQFDLPYAEKRKIDKRYYIRHVVLPNSSYQNKYAENKTMSPVSGAAKETHTSYVANTRGWSSTILPTSTDSSHKSQPTKVMTSDNDDDIKYLEQSGSDTPWNLIRISERSKNYSLPYIYDEIAGQGVTVYVVDDGINIKHKDFEGRAKYGWSFTSKMANGGNKTTSSYGSSSQNTTDNAQDGGGHGTHVAGIIAGKHYGVAKKANLVSVQVLNANGKGTISSLLGGVQWIMQQAQNKTSPIIINMSLGVPKTTSGAKALNEAIEAAVEFGIPVIAAAGNSKSDACDITPAGSKEVYTVGSTTQQDQMDPNSCFGSCVNILAPGYDVTSAYVGSDTAFATLSGTSQAAPHVTGTAALLLPHMGDKVKPKDLYKMLDDLATPDKISDIPDDQTPNAFIFNGQKKSADNTTKSA</sequence>
<dbReference type="InterPro" id="IPR034193">
    <property type="entry name" value="PCSK9_ProteinaseK-like"/>
</dbReference>
<evidence type="ECO:0000259" key="9">
    <source>
        <dbReference type="Pfam" id="PF00082"/>
    </source>
</evidence>
<evidence type="ECO:0000256" key="2">
    <source>
        <dbReference type="ARBA" id="ARBA00022670"/>
    </source>
</evidence>
<dbReference type="GO" id="GO:0004252">
    <property type="term" value="F:serine-type endopeptidase activity"/>
    <property type="evidence" value="ECO:0007669"/>
    <property type="project" value="UniProtKB-UniRule"/>
</dbReference>
<feature type="domain" description="Peptidase S8/S53" evidence="9">
    <location>
        <begin position="259"/>
        <end position="494"/>
    </location>
</feature>
<dbReference type="InterPro" id="IPR023828">
    <property type="entry name" value="Peptidase_S8_Ser-AS"/>
</dbReference>
<organism evidence="10">
    <name type="scientific">Lichtheimia ramosa</name>
    <dbReference type="NCBI Taxonomy" id="688394"/>
    <lineage>
        <taxon>Eukaryota</taxon>
        <taxon>Fungi</taxon>
        <taxon>Fungi incertae sedis</taxon>
        <taxon>Mucoromycota</taxon>
        <taxon>Mucoromycotina</taxon>
        <taxon>Mucoromycetes</taxon>
        <taxon>Mucorales</taxon>
        <taxon>Lichtheimiaceae</taxon>
        <taxon>Lichtheimia</taxon>
    </lineage>
</organism>
<keyword evidence="4 5" id="KW-0720">Serine protease</keyword>
<dbReference type="PRINTS" id="PR00723">
    <property type="entry name" value="SUBTILISIN"/>
</dbReference>
<feature type="region of interest" description="Disordered" evidence="7">
    <location>
        <begin position="297"/>
        <end position="319"/>
    </location>
</feature>
<feature type="compositionally biased region" description="Polar residues" evidence="7">
    <location>
        <begin position="297"/>
        <end position="314"/>
    </location>
</feature>
<dbReference type="PROSITE" id="PS00136">
    <property type="entry name" value="SUBTILASE_ASP"/>
    <property type="match status" value="1"/>
</dbReference>
<dbReference type="AlphaFoldDB" id="A0A077WYU8"/>
<feature type="active site" description="Charge relay system" evidence="5">
    <location>
        <position position="320"/>
    </location>
</feature>
<feature type="signal peptide" evidence="8">
    <location>
        <begin position="1"/>
        <end position="19"/>
    </location>
</feature>
<dbReference type="Gene3D" id="3.40.50.200">
    <property type="entry name" value="Peptidase S8/S53 domain"/>
    <property type="match status" value="1"/>
</dbReference>
<dbReference type="GO" id="GO:0006508">
    <property type="term" value="P:proteolysis"/>
    <property type="evidence" value="ECO:0007669"/>
    <property type="project" value="UniProtKB-KW"/>
</dbReference>
<dbReference type="FunFam" id="3.40.50.200:FF:000016">
    <property type="entry name" value="Proprotein convertase subtilisin/kexin type 9"/>
    <property type="match status" value="1"/>
</dbReference>
<dbReference type="InterPro" id="IPR000209">
    <property type="entry name" value="Peptidase_S8/S53_dom"/>
</dbReference>
<keyword evidence="2 5" id="KW-0645">Protease</keyword>
<reference evidence="10" key="1">
    <citation type="journal article" date="2014" name="Genome Announc.">
        <title>De novo whole-genome sequence and genome annotation of Lichtheimia ramosa.</title>
        <authorList>
            <person name="Linde J."/>
            <person name="Schwartze V."/>
            <person name="Binder U."/>
            <person name="Lass-Florl C."/>
            <person name="Voigt K."/>
            <person name="Horn F."/>
        </authorList>
    </citation>
    <scope>NUCLEOTIDE SEQUENCE</scope>
    <source>
        <strain evidence="10">JMRC FSU:6197</strain>
    </source>
</reference>
<feature type="active site" description="Charge relay system" evidence="5">
    <location>
        <position position="268"/>
    </location>
</feature>
<dbReference type="InterPro" id="IPR050131">
    <property type="entry name" value="Peptidase_S8_subtilisin-like"/>
</dbReference>
<dbReference type="OrthoDB" id="206201at2759"/>
<dbReference type="InterPro" id="IPR022398">
    <property type="entry name" value="Peptidase_S8_His-AS"/>
</dbReference>
<dbReference type="PANTHER" id="PTHR43806">
    <property type="entry name" value="PEPTIDASE S8"/>
    <property type="match status" value="1"/>
</dbReference>
<dbReference type="SUPFAM" id="SSF52743">
    <property type="entry name" value="Subtilisin-like"/>
    <property type="match status" value="1"/>
</dbReference>
<proteinExistence type="inferred from homology"/>
<feature type="region of interest" description="Disordered" evidence="7">
    <location>
        <begin position="518"/>
        <end position="546"/>
    </location>
</feature>
<evidence type="ECO:0000256" key="5">
    <source>
        <dbReference type="PROSITE-ProRule" id="PRU01240"/>
    </source>
</evidence>
<comment type="similarity">
    <text evidence="1 5 6">Belongs to the peptidase S8 family.</text>
</comment>
<feature type="compositionally biased region" description="Polar residues" evidence="7">
    <location>
        <begin position="200"/>
        <end position="218"/>
    </location>
</feature>
<evidence type="ECO:0000313" key="10">
    <source>
        <dbReference type="EMBL" id="CDS12218.1"/>
    </source>
</evidence>
<dbReference type="GO" id="GO:0005615">
    <property type="term" value="C:extracellular space"/>
    <property type="evidence" value="ECO:0007669"/>
    <property type="project" value="TreeGrafter"/>
</dbReference>
<protein>
    <recommendedName>
        <fullName evidence="9">Peptidase S8/S53 domain-containing protein</fullName>
    </recommendedName>
</protein>
<evidence type="ECO:0000256" key="7">
    <source>
        <dbReference type="SAM" id="MobiDB-lite"/>
    </source>
</evidence>
<dbReference type="EMBL" id="LK023357">
    <property type="protein sequence ID" value="CDS12218.1"/>
    <property type="molecule type" value="Genomic_DNA"/>
</dbReference>
<keyword evidence="3 5" id="KW-0378">Hydrolase</keyword>
<dbReference type="InterPro" id="IPR015500">
    <property type="entry name" value="Peptidase_S8_subtilisin-rel"/>
</dbReference>
<feature type="region of interest" description="Disordered" evidence="7">
    <location>
        <begin position="200"/>
        <end position="219"/>
    </location>
</feature>
<dbReference type="InterPro" id="IPR023827">
    <property type="entry name" value="Peptidase_S8_Asp-AS"/>
</dbReference>
<evidence type="ECO:0000256" key="4">
    <source>
        <dbReference type="ARBA" id="ARBA00022825"/>
    </source>
</evidence>
<evidence type="ECO:0000256" key="3">
    <source>
        <dbReference type="ARBA" id="ARBA00022801"/>
    </source>
</evidence>
<name>A0A077WYU8_9FUNG</name>
<feature type="active site" description="Charge relay system" evidence="5">
    <location>
        <position position="479"/>
    </location>
</feature>
<gene>
    <name evidence="10" type="ORF">LRAMOSA04413</name>
</gene>
<dbReference type="PROSITE" id="PS51892">
    <property type="entry name" value="SUBTILASE"/>
    <property type="match status" value="1"/>
</dbReference>
<accession>A0A077WYU8</accession>
<feature type="chain" id="PRO_5001726546" description="Peptidase S8/S53 domain-containing protein" evidence="8">
    <location>
        <begin position="20"/>
        <end position="546"/>
    </location>
</feature>
<dbReference type="PROSITE" id="PS00137">
    <property type="entry name" value="SUBTILASE_HIS"/>
    <property type="match status" value="1"/>
</dbReference>
<evidence type="ECO:0000256" key="1">
    <source>
        <dbReference type="ARBA" id="ARBA00011073"/>
    </source>
</evidence>
<dbReference type="Pfam" id="PF00082">
    <property type="entry name" value="Peptidase_S8"/>
    <property type="match status" value="1"/>
</dbReference>
<evidence type="ECO:0000256" key="6">
    <source>
        <dbReference type="RuleBase" id="RU003355"/>
    </source>
</evidence>
<keyword evidence="8" id="KW-0732">Signal</keyword>
<dbReference type="InterPro" id="IPR036852">
    <property type="entry name" value="Peptidase_S8/S53_dom_sf"/>
</dbReference>
<dbReference type="PANTHER" id="PTHR43806:SF66">
    <property type="entry name" value="SERIN ENDOPEPTIDASE"/>
    <property type="match status" value="1"/>
</dbReference>